<dbReference type="EMBL" id="WEGI01000003">
    <property type="protein sequence ID" value="MQY26246.1"/>
    <property type="molecule type" value="Genomic_DNA"/>
</dbReference>
<dbReference type="Pfam" id="PF03551">
    <property type="entry name" value="PadR"/>
    <property type="match status" value="1"/>
</dbReference>
<gene>
    <name evidence="2" type="ORF">NRB56_18080</name>
</gene>
<dbReference type="SUPFAM" id="SSF46785">
    <property type="entry name" value="Winged helix' DNA-binding domain"/>
    <property type="match status" value="1"/>
</dbReference>
<evidence type="ECO:0000259" key="1">
    <source>
        <dbReference type="Pfam" id="PF03551"/>
    </source>
</evidence>
<dbReference type="InterPro" id="IPR036390">
    <property type="entry name" value="WH_DNA-bd_sf"/>
</dbReference>
<comment type="caution">
    <text evidence="2">The sequence shown here is derived from an EMBL/GenBank/DDBJ whole genome shotgun (WGS) entry which is preliminary data.</text>
</comment>
<dbReference type="RefSeq" id="WP_319942744.1">
    <property type="nucleotide sequence ID" value="NZ_WEGI01000003.1"/>
</dbReference>
<accession>A0A7K0DKB8</accession>
<dbReference type="PANTHER" id="PTHR33169:SF26">
    <property type="entry name" value="CONSERVED PROTEIN"/>
    <property type="match status" value="1"/>
</dbReference>
<dbReference type="AlphaFoldDB" id="A0A7K0DKB8"/>
<protein>
    <recommendedName>
        <fullName evidence="1">Transcription regulator PadR N-terminal domain-containing protein</fullName>
    </recommendedName>
</protein>
<organism evidence="2 3">
    <name type="scientific">Nocardia aurantia</name>
    <dbReference type="NCBI Taxonomy" id="2585199"/>
    <lineage>
        <taxon>Bacteria</taxon>
        <taxon>Bacillati</taxon>
        <taxon>Actinomycetota</taxon>
        <taxon>Actinomycetes</taxon>
        <taxon>Mycobacteriales</taxon>
        <taxon>Nocardiaceae</taxon>
        <taxon>Nocardia</taxon>
    </lineage>
</organism>
<reference evidence="2 3" key="1">
    <citation type="submission" date="2019-10" db="EMBL/GenBank/DDBJ databases">
        <title>Nocardia macrotermitis sp. nov. and Nocardia aurantia sp. nov., isolated from the gut of fungus growing-termite Macrotermes natalensis.</title>
        <authorList>
            <person name="Benndorf R."/>
            <person name="Schwitalla J."/>
            <person name="Martin K."/>
            <person name="De Beer W."/>
            <person name="Kaster A.-K."/>
            <person name="Vollmers J."/>
            <person name="Poulsen M."/>
            <person name="Beemelmanns C."/>
        </authorList>
    </citation>
    <scope>NUCLEOTIDE SEQUENCE [LARGE SCALE GENOMIC DNA]</scope>
    <source>
        <strain evidence="2 3">RB56</strain>
    </source>
</reference>
<name>A0A7K0DKB8_9NOCA</name>
<evidence type="ECO:0000313" key="2">
    <source>
        <dbReference type="EMBL" id="MQY26246.1"/>
    </source>
</evidence>
<evidence type="ECO:0000313" key="3">
    <source>
        <dbReference type="Proteomes" id="UP000431401"/>
    </source>
</evidence>
<dbReference type="Proteomes" id="UP000431401">
    <property type="component" value="Unassembled WGS sequence"/>
</dbReference>
<proteinExistence type="predicted"/>
<dbReference type="InterPro" id="IPR052509">
    <property type="entry name" value="Metal_resp_DNA-bind_regulator"/>
</dbReference>
<keyword evidence="3" id="KW-1185">Reference proteome</keyword>
<dbReference type="PANTHER" id="PTHR33169">
    <property type="entry name" value="PADR-FAMILY TRANSCRIPTIONAL REGULATOR"/>
    <property type="match status" value="1"/>
</dbReference>
<dbReference type="InterPro" id="IPR036388">
    <property type="entry name" value="WH-like_DNA-bd_sf"/>
</dbReference>
<dbReference type="Gene3D" id="1.10.10.10">
    <property type="entry name" value="Winged helix-like DNA-binding domain superfamily/Winged helix DNA-binding domain"/>
    <property type="match status" value="1"/>
</dbReference>
<feature type="domain" description="Transcription regulator PadR N-terminal" evidence="1">
    <location>
        <begin position="8"/>
        <end position="79"/>
    </location>
</feature>
<sequence length="178" mass="20281">MSYVEVLILRHLMRGPAHGYDLRKHVEENTGVVLNNNALYPALRRFEEAGAVTKESEQSPGRPVRHVYTLTPTGRELLQDLLAELPPDQAATEAEFLTRAAHFAMLTVPERMRVLDARERAVRRQLDQVRGQAARTTPVEWGRRIAEEMVRRGEAELVWLAELRHHAHTEPVLPEGES</sequence>
<dbReference type="InterPro" id="IPR005149">
    <property type="entry name" value="Tscrpt_reg_PadR_N"/>
</dbReference>